<dbReference type="AlphaFoldDB" id="A0A1U8QBW2"/>
<organism evidence="3 4">
    <name type="scientific">Nelumbo nucifera</name>
    <name type="common">Sacred lotus</name>
    <dbReference type="NCBI Taxonomy" id="4432"/>
    <lineage>
        <taxon>Eukaryota</taxon>
        <taxon>Viridiplantae</taxon>
        <taxon>Streptophyta</taxon>
        <taxon>Embryophyta</taxon>
        <taxon>Tracheophyta</taxon>
        <taxon>Spermatophyta</taxon>
        <taxon>Magnoliopsida</taxon>
        <taxon>Proteales</taxon>
        <taxon>Nelumbonaceae</taxon>
        <taxon>Nelumbo</taxon>
    </lineage>
</organism>
<name>A0A1U8QBW2_NELNU</name>
<evidence type="ECO:0000313" key="3">
    <source>
        <dbReference type="Proteomes" id="UP000189703"/>
    </source>
</evidence>
<dbReference type="InterPro" id="IPR000095">
    <property type="entry name" value="CRIB_dom"/>
</dbReference>
<feature type="domain" description="CRIB" evidence="2">
    <location>
        <begin position="45"/>
        <end position="58"/>
    </location>
</feature>
<feature type="region of interest" description="Disordered" evidence="1">
    <location>
        <begin position="82"/>
        <end position="141"/>
    </location>
</feature>
<dbReference type="Proteomes" id="UP000189703">
    <property type="component" value="Unplaced"/>
</dbReference>
<feature type="compositionally biased region" description="Low complexity" evidence="1">
    <location>
        <begin position="130"/>
        <end position="141"/>
    </location>
</feature>
<dbReference type="InParanoid" id="A0A1U8QBW2"/>
<evidence type="ECO:0000259" key="2">
    <source>
        <dbReference type="PROSITE" id="PS50108"/>
    </source>
</evidence>
<reference evidence="4" key="1">
    <citation type="submission" date="2025-08" db="UniProtKB">
        <authorList>
            <consortium name="RefSeq"/>
        </authorList>
    </citation>
    <scope>IDENTIFICATION</scope>
</reference>
<dbReference type="Pfam" id="PF00786">
    <property type="entry name" value="PBD"/>
    <property type="match status" value="1"/>
</dbReference>
<proteinExistence type="predicted"/>
<protein>
    <submittedName>
        <fullName evidence="4">CRIB domain-containing protein RIC9 isoform X1</fullName>
    </submittedName>
</protein>
<dbReference type="Gene3D" id="3.90.810.10">
    <property type="entry name" value="CRIB domain"/>
    <property type="match status" value="1"/>
</dbReference>
<evidence type="ECO:0000313" key="4">
    <source>
        <dbReference type="RefSeq" id="XP_019056077.1"/>
    </source>
</evidence>
<dbReference type="FunCoup" id="A0A1U8QBW2">
    <property type="interactions" value="186"/>
</dbReference>
<accession>A0A1U8QBW2</accession>
<gene>
    <name evidence="4" type="primary">LOC104585658</name>
</gene>
<evidence type="ECO:0000256" key="1">
    <source>
        <dbReference type="SAM" id="MobiDB-lite"/>
    </source>
</evidence>
<sequence length="141" mass="15790">MRGGGEAFLLNLKLCDLKTLTPVHYKAEDEKWVCFSVGKDRDMEIGYPTDVKHVAHIGWDSHSSNAPSWMNKFKTSSDFSATSLSKISDPRDPNLSAVSTWSSQDFERSMGPQQASQMTNDKKHRKKTKSTSSSSSRSSRK</sequence>
<dbReference type="CDD" id="cd00132">
    <property type="entry name" value="CRIB"/>
    <property type="match status" value="1"/>
</dbReference>
<dbReference type="GeneID" id="104585658"/>
<dbReference type="OrthoDB" id="4206278at2759"/>
<dbReference type="InterPro" id="IPR036936">
    <property type="entry name" value="CRIB_dom_sf"/>
</dbReference>
<dbReference type="PROSITE" id="PS50108">
    <property type="entry name" value="CRIB"/>
    <property type="match status" value="1"/>
</dbReference>
<dbReference type="SMART" id="SM00285">
    <property type="entry name" value="PBD"/>
    <property type="match status" value="1"/>
</dbReference>
<keyword evidence="3" id="KW-1185">Reference proteome</keyword>
<dbReference type="PANTHER" id="PTHR46325:SF20">
    <property type="entry name" value="CRIB DOMAIN-CONTAINING PROTEIN RIC10"/>
    <property type="match status" value="1"/>
</dbReference>
<dbReference type="PANTHER" id="PTHR46325">
    <property type="entry name" value="CRIB DOMAIN-CONTAINING PROTEIN RIC8"/>
    <property type="match status" value="1"/>
</dbReference>
<dbReference type="RefSeq" id="XP_019056077.1">
    <property type="nucleotide sequence ID" value="XM_019200532.1"/>
</dbReference>